<evidence type="ECO:0000313" key="1">
    <source>
        <dbReference type="EMBL" id="QDU84106.1"/>
    </source>
</evidence>
<dbReference type="OrthoDB" id="287639at2"/>
<accession>A0A518CY30</accession>
<gene>
    <name evidence="1" type="ORF">Pla163_12100</name>
</gene>
<organism evidence="1 2">
    <name type="scientific">Rohdeia mirabilis</name>
    <dbReference type="NCBI Taxonomy" id="2528008"/>
    <lineage>
        <taxon>Bacteria</taxon>
        <taxon>Pseudomonadati</taxon>
        <taxon>Planctomycetota</taxon>
        <taxon>Planctomycetia</taxon>
        <taxon>Planctomycetia incertae sedis</taxon>
        <taxon>Rohdeia</taxon>
    </lineage>
</organism>
<dbReference type="AlphaFoldDB" id="A0A518CY30"/>
<sequence>MPSLEEAAEDWGGFELDADDLVVVHLLFYGYDMQTPSLADAREWAEHYGLLDRPNHVVLVGDANLLTGATRSMIPGLQAVDRDFVLRFDGAGRRAPHDLWTEVLPGTADLLAGS</sequence>
<dbReference type="RefSeq" id="WP_145185024.1">
    <property type="nucleotide sequence ID" value="NZ_CP036290.1"/>
</dbReference>
<proteinExistence type="predicted"/>
<keyword evidence="2" id="KW-1185">Reference proteome</keyword>
<dbReference type="EMBL" id="CP036290">
    <property type="protein sequence ID" value="QDU84106.1"/>
    <property type="molecule type" value="Genomic_DNA"/>
</dbReference>
<dbReference type="Proteomes" id="UP000319342">
    <property type="component" value="Chromosome"/>
</dbReference>
<name>A0A518CY30_9BACT</name>
<reference evidence="1 2" key="1">
    <citation type="submission" date="2019-02" db="EMBL/GenBank/DDBJ databases">
        <title>Deep-cultivation of Planctomycetes and their phenomic and genomic characterization uncovers novel biology.</title>
        <authorList>
            <person name="Wiegand S."/>
            <person name="Jogler M."/>
            <person name="Boedeker C."/>
            <person name="Pinto D."/>
            <person name="Vollmers J."/>
            <person name="Rivas-Marin E."/>
            <person name="Kohn T."/>
            <person name="Peeters S.H."/>
            <person name="Heuer A."/>
            <person name="Rast P."/>
            <person name="Oberbeckmann S."/>
            <person name="Bunk B."/>
            <person name="Jeske O."/>
            <person name="Meyerdierks A."/>
            <person name="Storesund J.E."/>
            <person name="Kallscheuer N."/>
            <person name="Luecker S."/>
            <person name="Lage O.M."/>
            <person name="Pohl T."/>
            <person name="Merkel B.J."/>
            <person name="Hornburger P."/>
            <person name="Mueller R.-W."/>
            <person name="Bruemmer F."/>
            <person name="Labrenz M."/>
            <person name="Spormann A.M."/>
            <person name="Op den Camp H."/>
            <person name="Overmann J."/>
            <person name="Amann R."/>
            <person name="Jetten M.S.M."/>
            <person name="Mascher T."/>
            <person name="Medema M.H."/>
            <person name="Devos D.P."/>
            <person name="Kaster A.-K."/>
            <person name="Ovreas L."/>
            <person name="Rohde M."/>
            <person name="Galperin M.Y."/>
            <person name="Jogler C."/>
        </authorList>
    </citation>
    <scope>NUCLEOTIDE SEQUENCE [LARGE SCALE GENOMIC DNA]</scope>
    <source>
        <strain evidence="1 2">Pla163</strain>
    </source>
</reference>
<protein>
    <submittedName>
        <fullName evidence="1">Uncharacterized protein</fullName>
    </submittedName>
</protein>
<evidence type="ECO:0000313" key="2">
    <source>
        <dbReference type="Proteomes" id="UP000319342"/>
    </source>
</evidence>